<gene>
    <name evidence="2" type="ORF">D559_0468</name>
</gene>
<dbReference type="Proteomes" id="UP000023104">
    <property type="component" value="Unassembled WGS sequence"/>
</dbReference>
<evidence type="ECO:0000313" key="3">
    <source>
        <dbReference type="Proteomes" id="UP000023104"/>
    </source>
</evidence>
<organism evidence="2 3">
    <name type="scientific">Bordetella holmesii 1058</name>
    <dbReference type="NCBI Taxonomy" id="1247648"/>
    <lineage>
        <taxon>Bacteria</taxon>
        <taxon>Pseudomonadati</taxon>
        <taxon>Pseudomonadota</taxon>
        <taxon>Betaproteobacteria</taxon>
        <taxon>Burkholderiales</taxon>
        <taxon>Alcaligenaceae</taxon>
        <taxon>Bordetella</taxon>
    </lineage>
</organism>
<keyword evidence="3" id="KW-1185">Reference proteome</keyword>
<feature type="domain" description="Transposase IS204/IS1001/IS1096/IS1165 DDE" evidence="1">
    <location>
        <begin position="2"/>
        <end position="55"/>
    </location>
</feature>
<dbReference type="Pfam" id="PF01610">
    <property type="entry name" value="DDE_Tnp_ISL3"/>
    <property type="match status" value="1"/>
</dbReference>
<evidence type="ECO:0000259" key="1">
    <source>
        <dbReference type="Pfam" id="PF01610"/>
    </source>
</evidence>
<dbReference type="InterPro" id="IPR002560">
    <property type="entry name" value="Transposase_DDE"/>
</dbReference>
<name>A0ABP3BD71_9BORD</name>
<sequence length="64" mass="7550">MAHFALKLKAYLHGILSRCRHRLNTSIVEGINNTIKVIKRRAYGYRDQEYFFLKIRSAFPGIPR</sequence>
<proteinExistence type="predicted"/>
<accession>A0ABP3BD71</accession>
<dbReference type="EMBL" id="JDTF01000004">
    <property type="protein sequence ID" value="EXX93081.1"/>
    <property type="molecule type" value="Genomic_DNA"/>
</dbReference>
<reference evidence="2 3" key="1">
    <citation type="submission" date="2014-02" db="EMBL/GenBank/DDBJ databases">
        <title>Whole Genome Sequencing Of Bordetella Holmesii, An Emerging Opportunistic Infection Of Humans.</title>
        <authorList>
            <person name="Tettelin H."/>
            <person name="Hooven T.A."/>
            <person name="Hine E."/>
            <person name="Su Q."/>
            <person name="Huard R.C."/>
            <person name="Della-Latta P."/>
            <person name="Daugherty S.C."/>
            <person name="Agrawal S."/>
            <person name="Sengamalay N."/>
            <person name="Tallon L.J."/>
            <person name="Sadzewicz L."/>
            <person name="Whittier S."/>
            <person name="Fraser C.M."/>
            <person name="Ratner A.J."/>
        </authorList>
    </citation>
    <scope>NUCLEOTIDE SEQUENCE [LARGE SCALE GENOMIC DNA]</scope>
    <source>
        <strain evidence="2 3">1058</strain>
    </source>
</reference>
<evidence type="ECO:0000313" key="2">
    <source>
        <dbReference type="EMBL" id="EXX93081.1"/>
    </source>
</evidence>
<protein>
    <submittedName>
        <fullName evidence="2">Transposase family protein</fullName>
    </submittedName>
</protein>
<comment type="caution">
    <text evidence="2">The sequence shown here is derived from an EMBL/GenBank/DDBJ whole genome shotgun (WGS) entry which is preliminary data.</text>
</comment>